<gene>
    <name evidence="1" type="ORF">ACFQ3L_10795</name>
</gene>
<evidence type="ECO:0000313" key="2">
    <source>
        <dbReference type="Proteomes" id="UP001597249"/>
    </source>
</evidence>
<dbReference type="Proteomes" id="UP001597249">
    <property type="component" value="Unassembled WGS sequence"/>
</dbReference>
<evidence type="ECO:0000313" key="1">
    <source>
        <dbReference type="EMBL" id="MFD1394053.1"/>
    </source>
</evidence>
<dbReference type="Gene3D" id="1.10.287.900">
    <property type="entry name" value="The crystal structure of the spermine/spermidine acetyltransferase from enterococcus faecali"/>
    <property type="match status" value="1"/>
</dbReference>
<accession>A0ABW4BBZ6</accession>
<comment type="caution">
    <text evidence="1">The sequence shown here is derived from an EMBL/GenBank/DDBJ whole genome shotgun (WGS) entry which is preliminary data.</text>
</comment>
<sequence length="50" mass="5542">MATLEIVPVTAENASDAIALTVGPDQRQMIEPNAQSLAEAKHDRRFDWHP</sequence>
<reference evidence="2" key="1">
    <citation type="journal article" date="2019" name="Int. J. Syst. Evol. Microbiol.">
        <title>The Global Catalogue of Microorganisms (GCM) 10K type strain sequencing project: providing services to taxonomists for standard genome sequencing and annotation.</title>
        <authorList>
            <consortium name="The Broad Institute Genomics Platform"/>
            <consortium name="The Broad Institute Genome Sequencing Center for Infectious Disease"/>
            <person name="Wu L."/>
            <person name="Ma J."/>
        </authorList>
    </citation>
    <scope>NUCLEOTIDE SEQUENCE [LARGE SCALE GENOMIC DNA]</scope>
    <source>
        <strain evidence="2">CCM 8911</strain>
    </source>
</reference>
<proteinExistence type="predicted"/>
<dbReference type="EMBL" id="JBHTMO010000038">
    <property type="protein sequence ID" value="MFD1394053.1"/>
    <property type="molecule type" value="Genomic_DNA"/>
</dbReference>
<keyword evidence="2" id="KW-1185">Reference proteome</keyword>
<organism evidence="1 2">
    <name type="scientific">Lacticaseibacillus jixianensis</name>
    <dbReference type="NCBI Taxonomy" id="2486012"/>
    <lineage>
        <taxon>Bacteria</taxon>
        <taxon>Bacillati</taxon>
        <taxon>Bacillota</taxon>
        <taxon>Bacilli</taxon>
        <taxon>Lactobacillales</taxon>
        <taxon>Lactobacillaceae</taxon>
        <taxon>Lacticaseibacillus</taxon>
    </lineage>
</organism>
<protein>
    <submittedName>
        <fullName evidence="1">Uncharacterized protein</fullName>
    </submittedName>
</protein>
<name>A0ABW4BBZ6_9LACO</name>
<dbReference type="RefSeq" id="WP_164510656.1">
    <property type="nucleotide sequence ID" value="NZ_JBHTMO010000038.1"/>
</dbReference>
<dbReference type="InterPro" id="IPR027455">
    <property type="entry name" value="Sper_AcTfrase_N"/>
</dbReference>